<evidence type="ECO:0000259" key="3">
    <source>
        <dbReference type="Pfam" id="PF00149"/>
    </source>
</evidence>
<name>A0ABS6GQ10_9BACI</name>
<accession>A0ABS6GQ10</accession>
<evidence type="ECO:0000256" key="1">
    <source>
        <dbReference type="ARBA" id="ARBA00006654"/>
    </source>
</evidence>
<dbReference type="InterPro" id="IPR004843">
    <property type="entry name" value="Calcineurin-like_PHP"/>
</dbReference>
<keyword evidence="2" id="KW-0732">Signal</keyword>
<proteinExistence type="inferred from homology"/>
<feature type="domain" description="Calcineurin-like phosphoesterase" evidence="3">
    <location>
        <begin position="8"/>
        <end position="241"/>
    </location>
</feature>
<dbReference type="PANTHER" id="PTHR11575:SF6">
    <property type="entry name" value="2',3'-CYCLIC-NUCLEOTIDE 2'-PHOSPHODIESTERASE_3'-NUCLEOTIDASE"/>
    <property type="match status" value="1"/>
</dbReference>
<evidence type="ECO:0000256" key="2">
    <source>
        <dbReference type="ARBA" id="ARBA00022729"/>
    </source>
</evidence>
<dbReference type="InterPro" id="IPR041827">
    <property type="entry name" value="CpdB_N"/>
</dbReference>
<dbReference type="InterPro" id="IPR006179">
    <property type="entry name" value="5_nucleotidase/apyrase"/>
</dbReference>
<gene>
    <name evidence="5" type="ORF">KQ486_09250</name>
</gene>
<dbReference type="Pfam" id="PF00149">
    <property type="entry name" value="Metallophos"/>
    <property type="match status" value="1"/>
</dbReference>
<protein>
    <submittedName>
        <fullName evidence="5">Bifunctional metallophosphatase/5'-nucleotidase</fullName>
    </submittedName>
</protein>
<dbReference type="Proteomes" id="UP000812672">
    <property type="component" value="Unassembled WGS sequence"/>
</dbReference>
<dbReference type="InterPro" id="IPR008334">
    <property type="entry name" value="5'-Nucleotdase_C"/>
</dbReference>
<dbReference type="CDD" id="cd07410">
    <property type="entry name" value="MPP_CpdB_N"/>
    <property type="match status" value="1"/>
</dbReference>
<evidence type="ECO:0000313" key="6">
    <source>
        <dbReference type="Proteomes" id="UP000812672"/>
    </source>
</evidence>
<organism evidence="5 6">
    <name type="scientific">Allobacillus halotolerans</name>
    <dbReference type="NCBI Taxonomy" id="570278"/>
    <lineage>
        <taxon>Bacteria</taxon>
        <taxon>Bacillati</taxon>
        <taxon>Bacillota</taxon>
        <taxon>Bacilli</taxon>
        <taxon>Bacillales</taxon>
        <taxon>Bacillaceae</taxon>
        <taxon>Allobacillus</taxon>
    </lineage>
</organism>
<comment type="similarity">
    <text evidence="1">Belongs to the 5'-nucleotidase family.</text>
</comment>
<keyword evidence="6" id="KW-1185">Reference proteome</keyword>
<evidence type="ECO:0000259" key="4">
    <source>
        <dbReference type="Pfam" id="PF02872"/>
    </source>
</evidence>
<evidence type="ECO:0000313" key="5">
    <source>
        <dbReference type="EMBL" id="MBU6081209.1"/>
    </source>
</evidence>
<dbReference type="PANTHER" id="PTHR11575">
    <property type="entry name" value="5'-NUCLEOTIDASE-RELATED"/>
    <property type="match status" value="1"/>
</dbReference>
<dbReference type="RefSeq" id="WP_216687435.1">
    <property type="nucleotide sequence ID" value="NZ_CAUPKR010000010.1"/>
</dbReference>
<dbReference type="Pfam" id="PF02872">
    <property type="entry name" value="5_nucleotid_C"/>
    <property type="match status" value="1"/>
</dbReference>
<dbReference type="EMBL" id="JAHLZF010000012">
    <property type="protein sequence ID" value="MBU6081209.1"/>
    <property type="molecule type" value="Genomic_DNA"/>
</dbReference>
<feature type="domain" description="5'-Nucleotidase C-terminal" evidence="4">
    <location>
        <begin position="328"/>
        <end position="486"/>
    </location>
</feature>
<reference evidence="5 6" key="1">
    <citation type="journal article" date="2011" name="Int. J. Syst. Evol. Microbiol.">
        <title>Allobacillus halotolerans gen. nov., sp. nov. isolated from shrimp paste.</title>
        <authorList>
            <person name="Sheu S.Y."/>
            <person name="Arun A.B."/>
            <person name="Jiang S.R."/>
            <person name="Young C.C."/>
            <person name="Chen W.M."/>
        </authorList>
    </citation>
    <scope>NUCLEOTIDE SEQUENCE [LARGE SCALE GENOMIC DNA]</scope>
    <source>
        <strain evidence="5 6">LMG 24826</strain>
    </source>
</reference>
<comment type="caution">
    <text evidence="5">The sequence shown here is derived from an EMBL/GenBank/DDBJ whole genome shotgun (WGS) entry which is preliminary data.</text>
</comment>
<sequence>MSNQTTVRIIYTSDVHGNARPINYGTNKPAELGLAKYATAVKQHREENPDTIVIDNGDLIQGTPFMMHFVKEHAEKQNPMISMMNEIGLDAAIIGNHEFNFGKEILKDAVNASNFPWLSANVLDKKTNQPYFGPPYITKTLSNGVKVCVVGVTTHYIPNWEKAEHIQGIQFANAYTTLKYWVEEIRSVEKCDLLIAAYHGGFERDLETGEPTERLTGENQGYEMASQIDGIDVLLTGHQHRVLTGEIEDCLVIQPGNNGNFYGEINLELMHEDNQWRVATKEGEVKSLTDVEVDPHLMELTEPFERSTQMWLDKPIGQVQGDMTIADPFQARVQKHSFIEFIQQVQMEASGVDISVTSLLSNESKGFSSTITMRDIVSNYVFPNTLEVLELSGSDILEALEKNASYFMVASEGNLEVNPAYEYPKPQHFNYDMWEGIDYTIRVSNPIGSRIENVTYKGMTLDPDKTYQVVMNNYRASGGGDFYMFKGKPVVKEIQQDMVELISRYIEKHRTIQPTVTNNFTVTI</sequence>